<accession>A0A1V1P7L2</accession>
<reference evidence="2" key="1">
    <citation type="submission" date="2012-11" db="EMBL/GenBank/DDBJ databases">
        <authorList>
            <person name="Lucero-Rivera Y.E."/>
            <person name="Tovar-Ramirez D."/>
        </authorList>
    </citation>
    <scope>NUCLEOTIDE SEQUENCE [LARGE SCALE GENOMIC DNA]</scope>
    <source>
        <strain evidence="2">Araruama</strain>
    </source>
</reference>
<name>A0A1V1P7L2_9BACT</name>
<dbReference type="Gene3D" id="3.40.50.11440">
    <property type="match status" value="1"/>
</dbReference>
<organism evidence="1 2">
    <name type="scientific">Candidatus Magnetoglobus multicellularis str. Araruama</name>
    <dbReference type="NCBI Taxonomy" id="890399"/>
    <lineage>
        <taxon>Bacteria</taxon>
        <taxon>Pseudomonadati</taxon>
        <taxon>Thermodesulfobacteriota</taxon>
        <taxon>Desulfobacteria</taxon>
        <taxon>Desulfobacterales</taxon>
        <taxon>Desulfobacteraceae</taxon>
        <taxon>Candidatus Magnetoglobus</taxon>
    </lineage>
</organism>
<gene>
    <name evidence="1" type="ORF">OMM_02952</name>
</gene>
<evidence type="ECO:0000313" key="1">
    <source>
        <dbReference type="EMBL" id="ETR70831.1"/>
    </source>
</evidence>
<sequence>MFQKAESVNINILPPLIPSASQLEKINLASVTQKWPDNKISNVDKELQDTLVQLELPVAKHNDRVGIAVGSRGIDQLAAVVKQCIDFLRFKGYSPIIIPAMGSHGGASESGQRNVLASFGITEQLMGVPIRAGMETFQVGDLGPDFPVFFSKEAHQVDHLVVINRIKSHTKFVGTLESGLCKMISIGLGKGKGAGLYHQKAVNLGFFWIEAIAQMIINDYSILFGLALIENQQSQLAHIEAIPGESIIEREKKLLVKAKQLMPSIPFDSLDILMIDEIGKDISGIGMDANITGRHRDIVGDVFSHPHVKRIYVRGLSQKTGGNANGIGLADIVRSQCIESMDMAATYMNAFTALSPEKASIPVFFDTDQQCLAACLHTIGNISPHRLRLVWIKNTAYLTHFYVSEGLQHDIEQNPLVSQQMDWKPIGFDSCGNIVNS</sequence>
<dbReference type="Proteomes" id="UP000189670">
    <property type="component" value="Unassembled WGS sequence"/>
</dbReference>
<dbReference type="AlphaFoldDB" id="A0A1V1P7L2"/>
<comment type="caution">
    <text evidence="1">The sequence shown here is derived from an EMBL/GenBank/DDBJ whole genome shotgun (WGS) entry which is preliminary data.</text>
</comment>
<evidence type="ECO:0000313" key="2">
    <source>
        <dbReference type="Proteomes" id="UP000189670"/>
    </source>
</evidence>
<protein>
    <submittedName>
        <fullName evidence="1">Iron-sulfur cluster binding protein</fullName>
    </submittedName>
</protein>
<dbReference type="EMBL" id="ATBP01000362">
    <property type="protein sequence ID" value="ETR70831.1"/>
    <property type="molecule type" value="Genomic_DNA"/>
</dbReference>
<proteinExistence type="predicted"/>